<dbReference type="HOGENOM" id="CLU_057384_0_0_1"/>
<keyword evidence="1" id="KW-1133">Transmembrane helix</keyword>
<organism evidence="2 3">
    <name type="scientific">Trichophyton interdigitale (strain MR816)</name>
    <dbReference type="NCBI Taxonomy" id="1215338"/>
    <lineage>
        <taxon>Eukaryota</taxon>
        <taxon>Fungi</taxon>
        <taxon>Dikarya</taxon>
        <taxon>Ascomycota</taxon>
        <taxon>Pezizomycotina</taxon>
        <taxon>Eurotiomycetes</taxon>
        <taxon>Eurotiomycetidae</taxon>
        <taxon>Onygenales</taxon>
        <taxon>Arthrodermataceae</taxon>
        <taxon>Trichophyton</taxon>
    </lineage>
</organism>
<dbReference type="OMA" id="PRYLTCD"/>
<dbReference type="Proteomes" id="UP000024533">
    <property type="component" value="Unassembled WGS sequence"/>
</dbReference>
<proteinExistence type="predicted"/>
<comment type="caution">
    <text evidence="2">The sequence shown here is derived from an EMBL/GenBank/DDBJ whole genome shotgun (WGS) entry which is preliminary data.</text>
</comment>
<dbReference type="STRING" id="1215338.A0A059IXJ2"/>
<feature type="transmembrane region" description="Helical" evidence="1">
    <location>
        <begin position="375"/>
        <end position="399"/>
    </location>
</feature>
<sequence>MEAEKQEQTPALACLPPEIMSMIANHLPLVDVACLALCNHTTSSILCGAWDTLDAFPSDRQVFLNRLAADLPPFYFCHFCSILHPRDCLDPPGPTVLPKRPLNSHEGRVSSLRPFLVHPELDSLYSFYHYHLQLAMKRHYYGPDHGISTDSLLFTEVHRQKETSTTSLLSLEARVCSGPCLCLRIQTWAAVETRSIDRLILNINFVFLCDHVGMRRVGMRGQDPIMPPLVRSAFTKSKISKQRGLPFEPDVFNCRACGADYQVEVRALDRNRLAIVTTKWINLGAGLDPDDIRWKKNSQIQRSVDLDAVRSSKETLSLFEDADGPSLDSLTQKNESYLLNDSYMYSLDHWHFRIWMMQGGKHGWWFHFSYKVAGIFVQFLLLWPWWTGAAVLYLSAYWYNVL</sequence>
<keyword evidence="1" id="KW-0812">Transmembrane</keyword>
<protein>
    <recommendedName>
        <fullName evidence="4">F-box domain-containing protein</fullName>
    </recommendedName>
</protein>
<evidence type="ECO:0000313" key="2">
    <source>
        <dbReference type="EMBL" id="KDB20330.1"/>
    </source>
</evidence>
<keyword evidence="3" id="KW-1185">Reference proteome</keyword>
<gene>
    <name evidence="2" type="ORF">H109_07712</name>
</gene>
<evidence type="ECO:0000256" key="1">
    <source>
        <dbReference type="SAM" id="Phobius"/>
    </source>
</evidence>
<accession>A0A059IXJ2</accession>
<dbReference type="EMBL" id="AOKY01000842">
    <property type="protein sequence ID" value="KDB20330.1"/>
    <property type="molecule type" value="Genomic_DNA"/>
</dbReference>
<evidence type="ECO:0008006" key="4">
    <source>
        <dbReference type="Google" id="ProtNLM"/>
    </source>
</evidence>
<reference evidence="2 3" key="1">
    <citation type="submission" date="2014-02" db="EMBL/GenBank/DDBJ databases">
        <title>The Genome Sequence of Trichophyton interdigitale MR816.</title>
        <authorList>
            <consortium name="The Broad Institute Genomics Platform"/>
            <person name="Cuomo C.A."/>
            <person name="White T.C."/>
            <person name="Graser Y."/>
            <person name="Martinez-Rossi N."/>
            <person name="Heitman J."/>
            <person name="Young S.K."/>
            <person name="Zeng Q."/>
            <person name="Gargeya S."/>
            <person name="Abouelleil A."/>
            <person name="Alvarado L."/>
            <person name="Chapman S.B."/>
            <person name="Gainer-Dewar J."/>
            <person name="Goldberg J."/>
            <person name="Griggs A."/>
            <person name="Gujja S."/>
            <person name="Hansen M."/>
            <person name="Howarth C."/>
            <person name="Imamovic A."/>
            <person name="Larimer J."/>
            <person name="Martinez D."/>
            <person name="Murphy C."/>
            <person name="Pearson M.D."/>
            <person name="Persinoti G."/>
            <person name="Poon T."/>
            <person name="Priest M."/>
            <person name="Roberts A.D."/>
            <person name="Saif S."/>
            <person name="Shea T.D."/>
            <person name="Sykes S.N."/>
            <person name="Wortman J."/>
            <person name="Nusbaum C."/>
            <person name="Birren B."/>
        </authorList>
    </citation>
    <scope>NUCLEOTIDE SEQUENCE [LARGE SCALE GENOMIC DNA]</scope>
    <source>
        <strain evidence="2 3">MR816</strain>
    </source>
</reference>
<dbReference type="OrthoDB" id="4174135at2759"/>
<keyword evidence="1" id="KW-0472">Membrane</keyword>
<evidence type="ECO:0000313" key="3">
    <source>
        <dbReference type="Proteomes" id="UP000024533"/>
    </source>
</evidence>
<dbReference type="AlphaFoldDB" id="A0A059IXJ2"/>
<name>A0A059IXJ2_TRIIM</name>